<dbReference type="EMBL" id="JAEPRB010000028">
    <property type="protein sequence ID" value="KAG2225413.1"/>
    <property type="molecule type" value="Genomic_DNA"/>
</dbReference>
<evidence type="ECO:0000256" key="1">
    <source>
        <dbReference type="SAM" id="Coils"/>
    </source>
</evidence>
<feature type="coiled-coil region" evidence="1">
    <location>
        <begin position="53"/>
        <end position="80"/>
    </location>
</feature>
<name>A0A8H7VQU8_9FUNG</name>
<dbReference type="Gene3D" id="1.10.8.10">
    <property type="entry name" value="DNA helicase RuvA subunit, C-terminal domain"/>
    <property type="match status" value="1"/>
</dbReference>
<comment type="caution">
    <text evidence="4">The sequence shown here is derived from an EMBL/GenBank/DDBJ whole genome shotgun (WGS) entry which is preliminary data.</text>
</comment>
<dbReference type="OrthoDB" id="524326at2759"/>
<dbReference type="InterPro" id="IPR038870">
    <property type="entry name" value="UBAP1"/>
</dbReference>
<dbReference type="InterPro" id="IPR015940">
    <property type="entry name" value="UBA"/>
</dbReference>
<keyword evidence="1" id="KW-0175">Coiled coil</keyword>
<dbReference type="InterPro" id="IPR009060">
    <property type="entry name" value="UBA-like_sf"/>
</dbReference>
<feature type="compositionally biased region" description="Low complexity" evidence="2">
    <location>
        <begin position="140"/>
        <end position="153"/>
    </location>
</feature>
<feature type="non-terminal residue" evidence="4">
    <location>
        <position position="1"/>
    </location>
</feature>
<keyword evidence="5" id="KW-1185">Reference proteome</keyword>
<dbReference type="Pfam" id="PF22562">
    <property type="entry name" value="UBA_7"/>
    <property type="match status" value="1"/>
</dbReference>
<dbReference type="Proteomes" id="UP000646827">
    <property type="component" value="Unassembled WGS sequence"/>
</dbReference>
<feature type="region of interest" description="Disordered" evidence="2">
    <location>
        <begin position="103"/>
        <end position="154"/>
    </location>
</feature>
<dbReference type="PANTHER" id="PTHR15960">
    <property type="entry name" value="LD44032P"/>
    <property type="match status" value="1"/>
</dbReference>
<dbReference type="PANTHER" id="PTHR15960:SF5">
    <property type="entry name" value="LD44032P"/>
    <property type="match status" value="1"/>
</dbReference>
<feature type="domain" description="UBA" evidence="3">
    <location>
        <begin position="288"/>
        <end position="328"/>
    </location>
</feature>
<dbReference type="GO" id="GO:0000813">
    <property type="term" value="C:ESCRT I complex"/>
    <property type="evidence" value="ECO:0007669"/>
    <property type="project" value="InterPro"/>
</dbReference>
<proteinExistence type="predicted"/>
<sequence>VGSIYSILQDVPVMVSHHYRLPKQIFINTELVPVPDSLNNLSTYSFNVEREALAEMSAARKQQQEERERLQNEYVKRQKLAARRIAPGFLDTDTRILQPEPLYHREEEEGGGGSVTTAVTTNGEGKTNEEEKEEVPSVPQQQQHQQQHQNQQQFDYQKFEQGLAPPDPWDQPENDLVALRSILGSADQGIEFILEGWANMRKQQQQQQQSRPSSQQLQQQSSQPPPQQQQLHHPHQQHTYPPQPRPPISAPALPPKPYGSSPSSPAQTSPRAASATPLSDSPPIPPHPQHDELIEELVNMGFSKPQAAEALEKNDHDLTKATNFLLDHNIG</sequence>
<dbReference type="PROSITE" id="PS50030">
    <property type="entry name" value="UBA"/>
    <property type="match status" value="1"/>
</dbReference>
<feature type="region of interest" description="Disordered" evidence="2">
    <location>
        <begin position="201"/>
        <end position="292"/>
    </location>
</feature>
<evidence type="ECO:0000259" key="3">
    <source>
        <dbReference type="PROSITE" id="PS50030"/>
    </source>
</evidence>
<dbReference type="AlphaFoldDB" id="A0A8H7VQU8"/>
<reference evidence="4 5" key="1">
    <citation type="submission" date="2020-12" db="EMBL/GenBank/DDBJ databases">
        <title>Metabolic potential, ecology and presence of endohyphal bacteria is reflected in genomic diversity of Mucoromycotina.</title>
        <authorList>
            <person name="Muszewska A."/>
            <person name="Okrasinska A."/>
            <person name="Steczkiewicz K."/>
            <person name="Drgas O."/>
            <person name="Orlowska M."/>
            <person name="Perlinska-Lenart U."/>
            <person name="Aleksandrzak-Piekarczyk T."/>
            <person name="Szatraj K."/>
            <person name="Zielenkiewicz U."/>
            <person name="Pilsyk S."/>
            <person name="Malc E."/>
            <person name="Mieczkowski P."/>
            <person name="Kruszewska J.S."/>
            <person name="Biernat P."/>
            <person name="Pawlowska J."/>
        </authorList>
    </citation>
    <scope>NUCLEOTIDE SEQUENCE [LARGE SCALE GENOMIC DNA]</scope>
    <source>
        <strain evidence="4 5">CBS 142.35</strain>
    </source>
</reference>
<accession>A0A8H7VQU8</accession>
<feature type="compositionally biased region" description="Pro residues" evidence="2">
    <location>
        <begin position="241"/>
        <end position="257"/>
    </location>
</feature>
<evidence type="ECO:0000313" key="5">
    <source>
        <dbReference type="Proteomes" id="UP000646827"/>
    </source>
</evidence>
<dbReference type="SMART" id="SM00165">
    <property type="entry name" value="UBA"/>
    <property type="match status" value="1"/>
</dbReference>
<gene>
    <name evidence="4" type="ORF">INT45_010049</name>
</gene>
<dbReference type="GO" id="GO:0043162">
    <property type="term" value="P:ubiquitin-dependent protein catabolic process via the multivesicular body sorting pathway"/>
    <property type="evidence" value="ECO:0007669"/>
    <property type="project" value="InterPro"/>
</dbReference>
<evidence type="ECO:0000313" key="4">
    <source>
        <dbReference type="EMBL" id="KAG2225413.1"/>
    </source>
</evidence>
<organism evidence="4 5">
    <name type="scientific">Circinella minor</name>
    <dbReference type="NCBI Taxonomy" id="1195481"/>
    <lineage>
        <taxon>Eukaryota</taxon>
        <taxon>Fungi</taxon>
        <taxon>Fungi incertae sedis</taxon>
        <taxon>Mucoromycota</taxon>
        <taxon>Mucoromycotina</taxon>
        <taxon>Mucoromycetes</taxon>
        <taxon>Mucorales</taxon>
        <taxon>Lichtheimiaceae</taxon>
        <taxon>Circinella</taxon>
    </lineage>
</organism>
<feature type="compositionally biased region" description="Low complexity" evidence="2">
    <location>
        <begin position="203"/>
        <end position="222"/>
    </location>
</feature>
<dbReference type="GO" id="GO:0043130">
    <property type="term" value="F:ubiquitin binding"/>
    <property type="evidence" value="ECO:0007669"/>
    <property type="project" value="InterPro"/>
</dbReference>
<dbReference type="SUPFAM" id="SSF46934">
    <property type="entry name" value="UBA-like"/>
    <property type="match status" value="1"/>
</dbReference>
<evidence type="ECO:0000256" key="2">
    <source>
        <dbReference type="SAM" id="MobiDB-lite"/>
    </source>
</evidence>
<protein>
    <recommendedName>
        <fullName evidence="3">UBA domain-containing protein</fullName>
    </recommendedName>
</protein>